<sequence length="353" mass="37644">MSILGFLVLFLYKSISWNNWHMMCFIFGVLSIILTWRNLMKIANKLAVVMALSALSIGNAQAAAAKINTGVDQNFDGDSVTDVFFDLGLFPNATSNYTGASLADGFLNPGDIANFSDSGQVLVQALNPLSTVINDVEGFGNSWTLNAVYSVSGTAQYLGTVNYDLNNIATGTLFNANEGFLPTFVSGTLELVLVNPSNSLGAGVNGTKLLELTLTGGSTSIGNILLNGVVDYSWYNALAYNANQQWLIENMFQFATGQTFFAAGSGTNIGKLAWRDDFNIDPNLVPRFGQSNFYAPEGTKSKACDQGAACRTSNLNMTLRFNNVPEPASVALLGIGLLGLAVSRRRGGANIEA</sequence>
<evidence type="ECO:0000313" key="4">
    <source>
        <dbReference type="Proteomes" id="UP001162780"/>
    </source>
</evidence>
<evidence type="ECO:0000259" key="2">
    <source>
        <dbReference type="Pfam" id="PF07589"/>
    </source>
</evidence>
<feature type="transmembrane region" description="Helical" evidence="1">
    <location>
        <begin position="46"/>
        <end position="64"/>
    </location>
</feature>
<dbReference type="RefSeq" id="WP_255186658.1">
    <property type="nucleotide sequence ID" value="NZ_CP113517.1"/>
</dbReference>
<keyword evidence="1" id="KW-1133">Transmembrane helix</keyword>
<dbReference type="NCBIfam" id="TIGR02595">
    <property type="entry name" value="PEP_CTERM"/>
    <property type="match status" value="1"/>
</dbReference>
<proteinExistence type="predicted"/>
<keyword evidence="4" id="KW-1185">Reference proteome</keyword>
<dbReference type="Proteomes" id="UP001162780">
    <property type="component" value="Chromosome"/>
</dbReference>
<reference evidence="3" key="1">
    <citation type="submission" date="2022-11" db="EMBL/GenBank/DDBJ databases">
        <title>Methylomonas rapida sp. nov., Carotenoid-Producing Obligate Methanotrophs with High Growth Characteristics and Biotechnological Potential.</title>
        <authorList>
            <person name="Tikhonova E.N."/>
            <person name="Suleimanov R.Z."/>
            <person name="Miroshnikov K."/>
            <person name="Oshkin I.Y."/>
            <person name="Belova S.E."/>
            <person name="Danilova O.V."/>
            <person name="Ashikhmin A."/>
            <person name="Konopkin A."/>
            <person name="But S.Y."/>
            <person name="Khmelenina V.N."/>
            <person name="Kuznetsov N."/>
            <person name="Pimenov N.V."/>
            <person name="Dedysh S.N."/>
        </authorList>
    </citation>
    <scope>NUCLEOTIDE SEQUENCE</scope>
    <source>
        <strain evidence="3">MP1</strain>
    </source>
</reference>
<gene>
    <name evidence="3" type="ORF">NM686_004345</name>
</gene>
<evidence type="ECO:0000313" key="3">
    <source>
        <dbReference type="EMBL" id="WAR45749.1"/>
    </source>
</evidence>
<keyword evidence="1" id="KW-0472">Membrane</keyword>
<dbReference type="Pfam" id="PF07589">
    <property type="entry name" value="PEP-CTERM"/>
    <property type="match status" value="1"/>
</dbReference>
<dbReference type="InterPro" id="IPR013424">
    <property type="entry name" value="Ice-binding_C"/>
</dbReference>
<feature type="transmembrane region" description="Helical" evidence="1">
    <location>
        <begin position="20"/>
        <end position="39"/>
    </location>
</feature>
<accession>A0ABY7GML2</accession>
<evidence type="ECO:0000256" key="1">
    <source>
        <dbReference type="SAM" id="Phobius"/>
    </source>
</evidence>
<organism evidence="3 4">
    <name type="scientific">Methylomonas rapida</name>
    <dbReference type="NCBI Taxonomy" id="2963939"/>
    <lineage>
        <taxon>Bacteria</taxon>
        <taxon>Pseudomonadati</taxon>
        <taxon>Pseudomonadota</taxon>
        <taxon>Gammaproteobacteria</taxon>
        <taxon>Methylococcales</taxon>
        <taxon>Methylococcaceae</taxon>
        <taxon>Methylomonas</taxon>
    </lineage>
</organism>
<dbReference type="EMBL" id="CP113517">
    <property type="protein sequence ID" value="WAR45749.1"/>
    <property type="molecule type" value="Genomic_DNA"/>
</dbReference>
<name>A0ABY7GML2_9GAMM</name>
<keyword evidence="1" id="KW-0812">Transmembrane</keyword>
<protein>
    <submittedName>
        <fullName evidence="3">PEP-CTERM sorting domain-containing protein</fullName>
    </submittedName>
</protein>
<feature type="domain" description="Ice-binding protein C-terminal" evidence="2">
    <location>
        <begin position="324"/>
        <end position="345"/>
    </location>
</feature>